<proteinExistence type="predicted"/>
<accession>A0AAV2Z1Q1</accession>
<dbReference type="EMBL" id="DAKRPA010000085">
    <property type="protein sequence ID" value="DAZ99338.1"/>
    <property type="molecule type" value="Genomic_DNA"/>
</dbReference>
<keyword evidence="2" id="KW-0472">Membrane</keyword>
<feature type="domain" description="Temptin Cys/Cys disulfide" evidence="4">
    <location>
        <begin position="18"/>
        <end position="109"/>
    </location>
</feature>
<keyword evidence="6" id="KW-1185">Reference proteome</keyword>
<feature type="chain" id="PRO_5044010854" description="Temptin Cys/Cys disulfide domain-containing protein" evidence="3">
    <location>
        <begin position="20"/>
        <end position="192"/>
    </location>
</feature>
<gene>
    <name evidence="5" type="ORF">N0F65_005189</name>
</gene>
<reference evidence="5" key="2">
    <citation type="journal article" date="2023" name="Microbiol Resour">
        <title>Decontamination and Annotation of the Draft Genome Sequence of the Oomycete Lagenidium giganteum ARSEF 373.</title>
        <authorList>
            <person name="Morgan W.R."/>
            <person name="Tartar A."/>
        </authorList>
    </citation>
    <scope>NUCLEOTIDE SEQUENCE</scope>
    <source>
        <strain evidence="5">ARSEF 373</strain>
    </source>
</reference>
<comment type="caution">
    <text evidence="5">The sequence shown here is derived from an EMBL/GenBank/DDBJ whole genome shotgun (WGS) entry which is preliminary data.</text>
</comment>
<feature type="transmembrane region" description="Helical" evidence="2">
    <location>
        <begin position="173"/>
        <end position="191"/>
    </location>
</feature>
<evidence type="ECO:0000259" key="4">
    <source>
        <dbReference type="Pfam" id="PF24784"/>
    </source>
</evidence>
<dbReference type="PANTHER" id="PTHR34737">
    <property type="entry name" value="EF-HAND DOMAIN-CONTAINING PROTEIN"/>
    <property type="match status" value="1"/>
</dbReference>
<feature type="compositionally biased region" description="Polar residues" evidence="1">
    <location>
        <begin position="125"/>
        <end position="139"/>
    </location>
</feature>
<organism evidence="5 6">
    <name type="scientific">Lagenidium giganteum</name>
    <dbReference type="NCBI Taxonomy" id="4803"/>
    <lineage>
        <taxon>Eukaryota</taxon>
        <taxon>Sar</taxon>
        <taxon>Stramenopiles</taxon>
        <taxon>Oomycota</taxon>
        <taxon>Peronosporomycetes</taxon>
        <taxon>Pythiales</taxon>
        <taxon>Pythiaceae</taxon>
    </lineage>
</organism>
<dbReference type="PANTHER" id="PTHR34737:SF2">
    <property type="entry name" value="EF-HAND DOMAIN-CONTAINING PROTEIN"/>
    <property type="match status" value="1"/>
</dbReference>
<feature type="compositionally biased region" description="Low complexity" evidence="1">
    <location>
        <begin position="149"/>
        <end position="165"/>
    </location>
</feature>
<dbReference type="Proteomes" id="UP001146120">
    <property type="component" value="Unassembled WGS sequence"/>
</dbReference>
<protein>
    <recommendedName>
        <fullName evidence="4">Temptin Cys/Cys disulfide domain-containing protein</fullName>
    </recommendedName>
</protein>
<name>A0AAV2Z1Q1_9STRA</name>
<evidence type="ECO:0000256" key="2">
    <source>
        <dbReference type="SAM" id="Phobius"/>
    </source>
</evidence>
<reference evidence="5" key="1">
    <citation type="submission" date="2022-11" db="EMBL/GenBank/DDBJ databases">
        <authorList>
            <person name="Morgan W.R."/>
            <person name="Tartar A."/>
        </authorList>
    </citation>
    <scope>NUCLEOTIDE SEQUENCE</scope>
    <source>
        <strain evidence="5">ARSEF 373</strain>
    </source>
</reference>
<evidence type="ECO:0000256" key="3">
    <source>
        <dbReference type="SAM" id="SignalP"/>
    </source>
</evidence>
<keyword evidence="3" id="KW-0732">Signal</keyword>
<evidence type="ECO:0000313" key="6">
    <source>
        <dbReference type="Proteomes" id="UP001146120"/>
    </source>
</evidence>
<dbReference type="InterPro" id="IPR055313">
    <property type="entry name" value="Temptin-like"/>
</dbReference>
<evidence type="ECO:0000256" key="1">
    <source>
        <dbReference type="SAM" id="MobiDB-lite"/>
    </source>
</evidence>
<dbReference type="Pfam" id="PF24784">
    <property type="entry name" value="Temptin_C"/>
    <property type="match status" value="1"/>
</dbReference>
<dbReference type="AlphaFoldDB" id="A0AAV2Z1Q1"/>
<dbReference type="InterPro" id="IPR057626">
    <property type="entry name" value="S-S_Temptin"/>
</dbReference>
<feature type="signal peptide" evidence="3">
    <location>
        <begin position="1"/>
        <end position="19"/>
    </location>
</feature>
<keyword evidence="2" id="KW-1133">Transmembrane helix</keyword>
<feature type="region of interest" description="Disordered" evidence="1">
    <location>
        <begin position="100"/>
        <end position="165"/>
    </location>
</feature>
<keyword evidence="2" id="KW-0812">Transmembrane</keyword>
<sequence>MKIAWVVAAFASMALQVAAHDTYVKLIPNGGNVDGVQAVGHVNPNGDGARNKFGKAFGDADETWTTTLCQADSDGDGQTNGEELGDPCCVWKQGKDSLLQRTTGLSNPGDPKSKSDETASGFKCQASNSTNGVNGTNATLAPGINGTKNNTTTAPETNSTTTPAPAKSGAVSYHYIVAAVFGLMGAVAMHAM</sequence>
<evidence type="ECO:0000313" key="5">
    <source>
        <dbReference type="EMBL" id="DAZ99338.1"/>
    </source>
</evidence>